<dbReference type="Proteomes" id="UP000198733">
    <property type="component" value="Unassembled WGS sequence"/>
</dbReference>
<organism evidence="3 4">
    <name type="scientific">Virgibacillus subterraneus</name>
    <dbReference type="NCBI Taxonomy" id="621109"/>
    <lineage>
        <taxon>Bacteria</taxon>
        <taxon>Bacillati</taxon>
        <taxon>Bacillota</taxon>
        <taxon>Bacilli</taxon>
        <taxon>Bacillales</taxon>
        <taxon>Bacillaceae</taxon>
        <taxon>Virgibacillus</taxon>
    </lineage>
</organism>
<evidence type="ECO:0000259" key="1">
    <source>
        <dbReference type="Pfam" id="PF00149"/>
    </source>
</evidence>
<keyword evidence="4" id="KW-1185">Reference proteome</keyword>
<dbReference type="InterPro" id="IPR029052">
    <property type="entry name" value="Metallo-depent_PP-like"/>
</dbReference>
<reference evidence="3 4" key="1">
    <citation type="submission" date="2016-10" db="EMBL/GenBank/DDBJ databases">
        <authorList>
            <person name="Varghese N."/>
            <person name="Submissions S."/>
        </authorList>
    </citation>
    <scope>NUCLEOTIDE SEQUENCE [LARGE SCALE GENOMIC DNA]</scope>
    <source>
        <strain evidence="3 4">CGMCC 1.7734</strain>
    </source>
</reference>
<dbReference type="InterPro" id="IPR004843">
    <property type="entry name" value="Calcineurin-like_PHP"/>
</dbReference>
<dbReference type="SUPFAM" id="SSF56300">
    <property type="entry name" value="Metallo-dependent phosphatases"/>
    <property type="match status" value="1"/>
</dbReference>
<protein>
    <recommendedName>
        <fullName evidence="5">DUF4116 domain-containing protein</fullName>
    </recommendedName>
</protein>
<dbReference type="Gene3D" id="3.60.21.10">
    <property type="match status" value="1"/>
</dbReference>
<evidence type="ECO:0000313" key="3">
    <source>
        <dbReference type="EMBL" id="SEQ47477.1"/>
    </source>
</evidence>
<dbReference type="PANTHER" id="PTHR31302:SF0">
    <property type="entry name" value="TRANSMEMBRANE PROTEIN WITH METALLOPHOSPHOESTERASE DOMAIN"/>
    <property type="match status" value="1"/>
</dbReference>
<dbReference type="EMBL" id="FOEH01000003">
    <property type="protein sequence ID" value="SEQ47477.1"/>
    <property type="molecule type" value="Genomic_DNA"/>
</dbReference>
<dbReference type="InterPro" id="IPR051158">
    <property type="entry name" value="Metallophosphoesterase_sf"/>
</dbReference>
<feature type="domain" description="Calcineurin-like phosphoesterase" evidence="1">
    <location>
        <begin position="422"/>
        <end position="574"/>
    </location>
</feature>
<proteinExistence type="predicted"/>
<comment type="caution">
    <text evidence="3">The sequence shown here is derived from an EMBL/GenBank/DDBJ whole genome shotgun (WGS) entry which is preliminary data.</text>
</comment>
<evidence type="ECO:0000313" key="4">
    <source>
        <dbReference type="Proteomes" id="UP000198733"/>
    </source>
</evidence>
<feature type="domain" description="DUF4116" evidence="2">
    <location>
        <begin position="42"/>
        <end position="86"/>
    </location>
</feature>
<name>A0A1H9GBK1_9BACI</name>
<dbReference type="PANTHER" id="PTHR31302">
    <property type="entry name" value="TRANSMEMBRANE PROTEIN WITH METALLOPHOSPHOESTERASE DOMAIN-RELATED"/>
    <property type="match status" value="1"/>
</dbReference>
<accession>A0A1H9GBK1</accession>
<dbReference type="Pfam" id="PF00149">
    <property type="entry name" value="Metallophos"/>
    <property type="match status" value="1"/>
</dbReference>
<dbReference type="InterPro" id="IPR025197">
    <property type="entry name" value="DUF4116"/>
</dbReference>
<evidence type="ECO:0000259" key="2">
    <source>
        <dbReference type="Pfam" id="PF13475"/>
    </source>
</evidence>
<dbReference type="Pfam" id="PF13475">
    <property type="entry name" value="DUF4116"/>
    <property type="match status" value="2"/>
</dbReference>
<feature type="domain" description="DUF4116" evidence="2">
    <location>
        <begin position="116"/>
        <end position="160"/>
    </location>
</feature>
<evidence type="ECO:0008006" key="5">
    <source>
        <dbReference type="Google" id="ProtNLM"/>
    </source>
</evidence>
<sequence length="961" mass="112020">MFSVEVDSIDKPFEIISISDRDIMSAIQENGWYIDKVEKTPERCLEAVKQDGRTLRLIPKNLHSLALCLEAIKQNAIAIKYVSKKIMTDDICIEAVRNKGTIIANSTYIPDKFRTKKLYLEAIKQNGKVLEYVPDKYKSDNFCKIAIVQNGLALQFVPKNILSKELFMLAVEQNGLALEYVPYKNRSKELCNAAFNNNVLALEHVPNRYKKTELCNAAVNSSWKAFLYVPESMYTLNNCLELFERILRECDDLSVMSYSDRSCVREIANRLPDSINNDIQIIRVERQLQVREFKRKYFDRETHSFITIEKIWYREEDEVREFDLFVDFYKHVDGDLKNANLHDYDFKEVSLAEFNIEGAYISSAVLIEQHLYDDSFYAENIKDYECNTELMISAENEVVEAISVLHDIGLDSNDSLNDTSHKIYYISDIHLNHKLLKAFPTNATELEVKMYIRQLVKKMIDTATEHSYDDYLLIAGDISFNFEISTLFYTELVKYMESKRWNPRQKVVVLGNHELWDFNRHGGAHSNLLTLDEIIQQYRDMFSSLGICFLHNDLLLSNGEIISEKQLESIDQDELKQICLKSAFVILGGLGFTGLNSQFNATQGIYRQTIMSLDEDIKQTNQFKFIYNKVKSVLCNDKVIILTHTPKENWSNEDYNRNWIYVNGHTHRNDYCCDEEKTFYSDNQIGYFSTSIGLKHFKLSRVYDIFKYYPDGIYSISREQYLDFNRGVEIKVIFNRTGTIHMLKNNNVYCFILEDQNKGKIYLLNGGRIHNLEHNDINYYFERMAYYSDAIRGLFSDYNKALKSISDSIKKIGGIGTIHGCIVDIDFFNHIYVNPEDGTVTPYFALSIVDKYIYPHVEELLLAQRKDLYDNYMKLLDGDSEGVKLLKGEIHAGSIEISRFIPDTYMYRPSRIMKSLQYLTEVNVIRIWNDRIMEFQSKNNANDLCDNNDTLLLSAKRNRRN</sequence>
<gene>
    <name evidence="3" type="ORF">SAMN05216232_2544</name>
</gene>